<dbReference type="Proteomes" id="UP000661507">
    <property type="component" value="Unassembled WGS sequence"/>
</dbReference>
<gene>
    <name evidence="2" type="ORF">GCM10011320_01490</name>
</gene>
<evidence type="ECO:0000313" key="2">
    <source>
        <dbReference type="EMBL" id="GGI98452.1"/>
    </source>
</evidence>
<protein>
    <recommendedName>
        <fullName evidence="4">Phytanoyl-CoA dioxygenase</fullName>
    </recommendedName>
</protein>
<evidence type="ECO:0000256" key="1">
    <source>
        <dbReference type="ARBA" id="ARBA00001954"/>
    </source>
</evidence>
<dbReference type="InterPro" id="IPR008775">
    <property type="entry name" value="Phytyl_CoA_dOase-like"/>
</dbReference>
<organism evidence="2 3">
    <name type="scientific">Neoroseomonas lacus</name>
    <dbReference type="NCBI Taxonomy" id="287609"/>
    <lineage>
        <taxon>Bacteria</taxon>
        <taxon>Pseudomonadati</taxon>
        <taxon>Pseudomonadota</taxon>
        <taxon>Alphaproteobacteria</taxon>
        <taxon>Acetobacterales</taxon>
        <taxon>Acetobacteraceae</taxon>
        <taxon>Neoroseomonas</taxon>
    </lineage>
</organism>
<reference evidence="2" key="1">
    <citation type="journal article" date="2014" name="Int. J. Syst. Evol. Microbiol.">
        <title>Complete genome sequence of Corynebacterium casei LMG S-19264T (=DSM 44701T), isolated from a smear-ripened cheese.</title>
        <authorList>
            <consortium name="US DOE Joint Genome Institute (JGI-PGF)"/>
            <person name="Walter F."/>
            <person name="Albersmeier A."/>
            <person name="Kalinowski J."/>
            <person name="Ruckert C."/>
        </authorList>
    </citation>
    <scope>NUCLEOTIDE SEQUENCE</scope>
    <source>
        <strain evidence="2">CGMCC 1.3617</strain>
    </source>
</reference>
<evidence type="ECO:0000313" key="3">
    <source>
        <dbReference type="Proteomes" id="UP000661507"/>
    </source>
</evidence>
<keyword evidence="3" id="KW-1185">Reference proteome</keyword>
<dbReference type="SUPFAM" id="SSF51197">
    <property type="entry name" value="Clavaminate synthase-like"/>
    <property type="match status" value="1"/>
</dbReference>
<comment type="caution">
    <text evidence="2">The sequence shown here is derived from an EMBL/GenBank/DDBJ whole genome shotgun (WGS) entry which is preliminary data.</text>
</comment>
<name>A0A917K541_9PROT</name>
<dbReference type="EMBL" id="BMKW01000001">
    <property type="protein sequence ID" value="GGI98452.1"/>
    <property type="molecule type" value="Genomic_DNA"/>
</dbReference>
<dbReference type="Gene3D" id="2.60.120.620">
    <property type="entry name" value="q2cbj1_9rhob like domain"/>
    <property type="match status" value="1"/>
</dbReference>
<dbReference type="AlphaFoldDB" id="A0A917K541"/>
<evidence type="ECO:0008006" key="4">
    <source>
        <dbReference type="Google" id="ProtNLM"/>
    </source>
</evidence>
<dbReference type="PANTHER" id="PTHR20883">
    <property type="entry name" value="PHYTANOYL-COA DIOXYGENASE DOMAIN CONTAINING 1"/>
    <property type="match status" value="1"/>
</dbReference>
<reference evidence="2" key="2">
    <citation type="submission" date="2020-09" db="EMBL/GenBank/DDBJ databases">
        <authorList>
            <person name="Sun Q."/>
            <person name="Zhou Y."/>
        </authorList>
    </citation>
    <scope>NUCLEOTIDE SEQUENCE</scope>
    <source>
        <strain evidence="2">CGMCC 1.3617</strain>
    </source>
</reference>
<dbReference type="GO" id="GO:0005506">
    <property type="term" value="F:iron ion binding"/>
    <property type="evidence" value="ECO:0007669"/>
    <property type="project" value="UniProtKB-ARBA"/>
</dbReference>
<dbReference type="RefSeq" id="WP_188964996.1">
    <property type="nucleotide sequence ID" value="NZ_BMKW01000001.1"/>
</dbReference>
<sequence length="289" mass="32401">MNTRQLAEQFREDGFCRIEGLFGAAELADLDAKTRDVIARAQGIPGETEIFDVEDSHTPDDPRIRRIKRPHEVDPLYWSYACFPKLLEAVQAILGPDIRLHHSKINLKSARFGSPLEWHQDWAFIPHTNMDLAIGAVMLDEVDEGNGPMLVIPGSHRTGLIDHHDEDGWFAGAIDPDRIDTAAAVPLLGPPGTVTLHHPLLVHGSALNTSTRERRLLFYEYAAADAWPLIYGVQWPEYTGRLVAGSPNPRIRMEPVEVKMPHPVRKAGSIYNNQSALKRRFFETLNAQA</sequence>
<comment type="cofactor">
    <cofactor evidence="1">
        <name>Fe(2+)</name>
        <dbReference type="ChEBI" id="CHEBI:29033"/>
    </cofactor>
</comment>
<accession>A0A917K541</accession>
<dbReference type="Pfam" id="PF05721">
    <property type="entry name" value="PhyH"/>
    <property type="match status" value="1"/>
</dbReference>
<dbReference type="PANTHER" id="PTHR20883:SF48">
    <property type="entry name" value="ECTOINE DIOXYGENASE"/>
    <property type="match status" value="1"/>
</dbReference>
<dbReference type="GO" id="GO:0016706">
    <property type="term" value="F:2-oxoglutarate-dependent dioxygenase activity"/>
    <property type="evidence" value="ECO:0007669"/>
    <property type="project" value="UniProtKB-ARBA"/>
</dbReference>
<proteinExistence type="predicted"/>